<feature type="compositionally biased region" description="Low complexity" evidence="1">
    <location>
        <begin position="1"/>
        <end position="17"/>
    </location>
</feature>
<protein>
    <submittedName>
        <fullName evidence="2">Uncharacterized protein</fullName>
    </submittedName>
</protein>
<proteinExistence type="predicted"/>
<reference evidence="2" key="1">
    <citation type="submission" date="2015-11" db="EMBL/GenBank/DDBJ databases">
        <title>De novo transcriptome assembly of four potential Pierce s Disease insect vectors from Arizona vineyards.</title>
        <authorList>
            <person name="Tassone E.E."/>
        </authorList>
    </citation>
    <scope>NUCLEOTIDE SEQUENCE</scope>
</reference>
<organism evidence="2">
    <name type="scientific">Cuerna arida</name>
    <dbReference type="NCBI Taxonomy" id="1464854"/>
    <lineage>
        <taxon>Eukaryota</taxon>
        <taxon>Metazoa</taxon>
        <taxon>Ecdysozoa</taxon>
        <taxon>Arthropoda</taxon>
        <taxon>Hexapoda</taxon>
        <taxon>Insecta</taxon>
        <taxon>Pterygota</taxon>
        <taxon>Neoptera</taxon>
        <taxon>Paraneoptera</taxon>
        <taxon>Hemiptera</taxon>
        <taxon>Auchenorrhyncha</taxon>
        <taxon>Membracoidea</taxon>
        <taxon>Cicadellidae</taxon>
        <taxon>Cicadellinae</taxon>
        <taxon>Proconiini</taxon>
        <taxon>Cuerna</taxon>
    </lineage>
</organism>
<feature type="non-terminal residue" evidence="2">
    <location>
        <position position="111"/>
    </location>
</feature>
<dbReference type="EMBL" id="GECZ01016878">
    <property type="protein sequence ID" value="JAS52891.1"/>
    <property type="molecule type" value="Transcribed_RNA"/>
</dbReference>
<evidence type="ECO:0000256" key="1">
    <source>
        <dbReference type="SAM" id="MobiDB-lite"/>
    </source>
</evidence>
<dbReference type="AlphaFoldDB" id="A0A1B6FS02"/>
<accession>A0A1B6FS02</accession>
<sequence>SSERMNSSRNMSSNTSNLKSNGSNLLRLMPSSEIGLLTSSLYLRHIKSQTLSFFFIFIEDIHSLLKNLEHRGKNCKPFKHLNIPTVRSFQFQKKVKQPMMVQIHQIRGGLQ</sequence>
<gene>
    <name evidence="2" type="ORF">g.1492</name>
</gene>
<name>A0A1B6FS02_9HEMI</name>
<feature type="region of interest" description="Disordered" evidence="1">
    <location>
        <begin position="1"/>
        <end position="24"/>
    </location>
</feature>
<evidence type="ECO:0000313" key="2">
    <source>
        <dbReference type="EMBL" id="JAS52891.1"/>
    </source>
</evidence>
<feature type="non-terminal residue" evidence="2">
    <location>
        <position position="1"/>
    </location>
</feature>